<accession>A0A9N9KVS6</accession>
<feature type="region of interest" description="Disordered" evidence="1">
    <location>
        <begin position="100"/>
        <end position="136"/>
    </location>
</feature>
<name>A0A9N9KVS6_9HELO</name>
<reference evidence="2" key="1">
    <citation type="submission" date="2021-07" db="EMBL/GenBank/DDBJ databases">
        <authorList>
            <person name="Durling M."/>
        </authorList>
    </citation>
    <scope>NUCLEOTIDE SEQUENCE</scope>
</reference>
<dbReference type="EMBL" id="CAJVRL010000052">
    <property type="protein sequence ID" value="CAG8953778.1"/>
    <property type="molecule type" value="Genomic_DNA"/>
</dbReference>
<sequence length="150" mass="16867">MSLWTQACLSGCQAIQVMEKLQKWVAESHIDLQQDPQTDHVPLPELVLPFQEQTHTGQVVIEHEHPQQVTVGIPEVGIVLQDEDPGRLLAVTVHHPETIGEQEQDPLHVQEVPQEDSPQDEMMTAEQDHHPGGMIGMKGIYTSLDYNIPY</sequence>
<evidence type="ECO:0000313" key="2">
    <source>
        <dbReference type="EMBL" id="CAG8953778.1"/>
    </source>
</evidence>
<dbReference type="Proteomes" id="UP000696280">
    <property type="component" value="Unassembled WGS sequence"/>
</dbReference>
<proteinExistence type="predicted"/>
<comment type="caution">
    <text evidence="2">The sequence shown here is derived from an EMBL/GenBank/DDBJ whole genome shotgun (WGS) entry which is preliminary data.</text>
</comment>
<dbReference type="AlphaFoldDB" id="A0A9N9KVS6"/>
<evidence type="ECO:0000313" key="3">
    <source>
        <dbReference type="Proteomes" id="UP000696280"/>
    </source>
</evidence>
<protein>
    <submittedName>
        <fullName evidence="2">Uncharacterized protein</fullName>
    </submittedName>
</protein>
<organism evidence="2 3">
    <name type="scientific">Hymenoscyphus fraxineus</name>
    <dbReference type="NCBI Taxonomy" id="746836"/>
    <lineage>
        <taxon>Eukaryota</taxon>
        <taxon>Fungi</taxon>
        <taxon>Dikarya</taxon>
        <taxon>Ascomycota</taxon>
        <taxon>Pezizomycotina</taxon>
        <taxon>Leotiomycetes</taxon>
        <taxon>Helotiales</taxon>
        <taxon>Helotiaceae</taxon>
        <taxon>Hymenoscyphus</taxon>
    </lineage>
</organism>
<gene>
    <name evidence="2" type="ORF">HYFRA_00006669</name>
</gene>
<keyword evidence="3" id="KW-1185">Reference proteome</keyword>
<evidence type="ECO:0000256" key="1">
    <source>
        <dbReference type="SAM" id="MobiDB-lite"/>
    </source>
</evidence>